<accession>A0A0C9VNC1</accession>
<dbReference type="AlphaFoldDB" id="A0A0C9VNC1"/>
<proteinExistence type="predicted"/>
<protein>
    <submittedName>
        <fullName evidence="1">Uncharacterized protein</fullName>
    </submittedName>
</protein>
<dbReference type="EMBL" id="KN837123">
    <property type="protein sequence ID" value="KIJ43457.1"/>
    <property type="molecule type" value="Genomic_DNA"/>
</dbReference>
<keyword evidence="2" id="KW-1185">Reference proteome</keyword>
<dbReference type="Proteomes" id="UP000054279">
    <property type="component" value="Unassembled WGS sequence"/>
</dbReference>
<evidence type="ECO:0000313" key="1">
    <source>
        <dbReference type="EMBL" id="KIJ43457.1"/>
    </source>
</evidence>
<gene>
    <name evidence="1" type="ORF">M422DRAFT_30892</name>
</gene>
<sequence length="58" mass="6186">FTRRGGRQPSSIEASLGSAAYTVQRTGIDSEHTEDIAEILGSSGTFSDGRVWVKSALE</sequence>
<reference evidence="1 2" key="1">
    <citation type="submission" date="2014-06" db="EMBL/GenBank/DDBJ databases">
        <title>Evolutionary Origins and Diversification of the Mycorrhizal Mutualists.</title>
        <authorList>
            <consortium name="DOE Joint Genome Institute"/>
            <consortium name="Mycorrhizal Genomics Consortium"/>
            <person name="Kohler A."/>
            <person name="Kuo A."/>
            <person name="Nagy L.G."/>
            <person name="Floudas D."/>
            <person name="Copeland A."/>
            <person name="Barry K.W."/>
            <person name="Cichocki N."/>
            <person name="Veneault-Fourrey C."/>
            <person name="LaButti K."/>
            <person name="Lindquist E.A."/>
            <person name="Lipzen A."/>
            <person name="Lundell T."/>
            <person name="Morin E."/>
            <person name="Murat C."/>
            <person name="Riley R."/>
            <person name="Ohm R."/>
            <person name="Sun H."/>
            <person name="Tunlid A."/>
            <person name="Henrissat B."/>
            <person name="Grigoriev I.V."/>
            <person name="Hibbett D.S."/>
            <person name="Martin F."/>
        </authorList>
    </citation>
    <scope>NUCLEOTIDE SEQUENCE [LARGE SCALE GENOMIC DNA]</scope>
    <source>
        <strain evidence="1 2">SS14</strain>
    </source>
</reference>
<dbReference type="HOGENOM" id="CLU_2984781_0_0_1"/>
<organism evidence="1 2">
    <name type="scientific">Sphaerobolus stellatus (strain SS14)</name>
    <dbReference type="NCBI Taxonomy" id="990650"/>
    <lineage>
        <taxon>Eukaryota</taxon>
        <taxon>Fungi</taxon>
        <taxon>Dikarya</taxon>
        <taxon>Basidiomycota</taxon>
        <taxon>Agaricomycotina</taxon>
        <taxon>Agaricomycetes</taxon>
        <taxon>Phallomycetidae</taxon>
        <taxon>Geastrales</taxon>
        <taxon>Sphaerobolaceae</taxon>
        <taxon>Sphaerobolus</taxon>
    </lineage>
</organism>
<name>A0A0C9VNC1_SPHS4</name>
<evidence type="ECO:0000313" key="2">
    <source>
        <dbReference type="Proteomes" id="UP000054279"/>
    </source>
</evidence>
<feature type="non-terminal residue" evidence="1">
    <location>
        <position position="1"/>
    </location>
</feature>